<feature type="region of interest" description="Disordered" evidence="1">
    <location>
        <begin position="172"/>
        <end position="191"/>
    </location>
</feature>
<protein>
    <submittedName>
        <fullName evidence="2">Uncharacterized protein</fullName>
    </submittedName>
</protein>
<comment type="caution">
    <text evidence="2">The sequence shown here is derived from an EMBL/GenBank/DDBJ whole genome shotgun (WGS) entry which is preliminary data.</text>
</comment>
<dbReference type="RefSeq" id="WP_062271739.1">
    <property type="nucleotide sequence ID" value="NZ_LSYU01000013.1"/>
</dbReference>
<dbReference type="Proteomes" id="UP000075766">
    <property type="component" value="Unassembled WGS sequence"/>
</dbReference>
<evidence type="ECO:0000256" key="1">
    <source>
        <dbReference type="SAM" id="MobiDB-lite"/>
    </source>
</evidence>
<feature type="compositionally biased region" description="Low complexity" evidence="1">
    <location>
        <begin position="203"/>
        <end position="228"/>
    </location>
</feature>
<accession>A0ABR5VKW3</accession>
<dbReference type="PROSITE" id="PS51257">
    <property type="entry name" value="PROKAR_LIPOPROTEIN"/>
    <property type="match status" value="1"/>
</dbReference>
<evidence type="ECO:0000313" key="3">
    <source>
        <dbReference type="Proteomes" id="UP000075766"/>
    </source>
</evidence>
<reference evidence="2 3" key="1">
    <citation type="submission" date="2016-02" db="EMBL/GenBank/DDBJ databases">
        <title>Genome sequence of Marichromatium gracile YL-28, a purple sulfur bacterium.</title>
        <authorList>
            <person name="Zhao C."/>
            <person name="Hong X."/>
            <person name="Chen S."/>
            <person name="Yang S."/>
        </authorList>
    </citation>
    <scope>NUCLEOTIDE SEQUENCE [LARGE SCALE GENOMIC DNA]</scope>
    <source>
        <strain evidence="2 3">YL28</strain>
    </source>
</reference>
<sequence length="327" mass="35015">MNRRLAAHLPLFMLVVWLLGGCASGPDTRPQSLIPANLSSLPQIQLAASERDQVRSLAMGAARSKGWRITQSAPERLLLERPVTPDSTLARVLDLTPEQLPAETRLEVASYFIDEGSAVRVASAATLIRPHADQPEPERRDVTSRLQPLLTQSLAALERAWQTHHQRLAEAAPPLPQPAPSTDGDTPPAATLTAIPAAPIEGSETTQRQPLTAAAQAAPPADASRGARPQQGPAPVIDATPMLLEAPPLAPEPPQAQTQMLSLTPQQRDVTWAAYAEQYARLRGCVLTDEGAVLIDSRSDGEIHKVPCEGTDSILVQCHDGLCRGLL</sequence>
<organism evidence="2 3">
    <name type="scientific">Marichromatium gracile</name>
    <name type="common">Chromatium gracile</name>
    <dbReference type="NCBI Taxonomy" id="1048"/>
    <lineage>
        <taxon>Bacteria</taxon>
        <taxon>Pseudomonadati</taxon>
        <taxon>Pseudomonadota</taxon>
        <taxon>Gammaproteobacteria</taxon>
        <taxon>Chromatiales</taxon>
        <taxon>Chromatiaceae</taxon>
        <taxon>Marichromatium</taxon>
    </lineage>
</organism>
<feature type="region of interest" description="Disordered" evidence="1">
    <location>
        <begin position="203"/>
        <end position="236"/>
    </location>
</feature>
<gene>
    <name evidence="2" type="ORF">AY586_06420</name>
</gene>
<dbReference type="EMBL" id="LSYU01000013">
    <property type="protein sequence ID" value="KXX66202.1"/>
    <property type="molecule type" value="Genomic_DNA"/>
</dbReference>
<name>A0ABR5VKW3_MARGR</name>
<proteinExistence type="predicted"/>
<evidence type="ECO:0000313" key="2">
    <source>
        <dbReference type="EMBL" id="KXX66202.1"/>
    </source>
</evidence>
<keyword evidence="3" id="KW-1185">Reference proteome</keyword>